<dbReference type="EMBL" id="MIGC01008590">
    <property type="protein sequence ID" value="PHJ15331.1"/>
    <property type="molecule type" value="Genomic_DNA"/>
</dbReference>
<dbReference type="RefSeq" id="XP_067917065.1">
    <property type="nucleotide sequence ID" value="XM_068070959.1"/>
</dbReference>
<protein>
    <recommendedName>
        <fullName evidence="5">Transmembrane protein</fullName>
    </recommendedName>
</protein>
<dbReference type="VEuPathDB" id="ToxoDB:CSUI_010858"/>
<feature type="compositionally biased region" description="Acidic residues" evidence="1">
    <location>
        <begin position="347"/>
        <end position="356"/>
    </location>
</feature>
<evidence type="ECO:0000313" key="4">
    <source>
        <dbReference type="Proteomes" id="UP000221165"/>
    </source>
</evidence>
<evidence type="ECO:0008006" key="5">
    <source>
        <dbReference type="Google" id="ProtNLM"/>
    </source>
</evidence>
<feature type="compositionally biased region" description="Low complexity" evidence="1">
    <location>
        <begin position="316"/>
        <end position="334"/>
    </location>
</feature>
<accession>A0A2C6J8S4</accession>
<feature type="region of interest" description="Disordered" evidence="1">
    <location>
        <begin position="316"/>
        <end position="358"/>
    </location>
</feature>
<gene>
    <name evidence="3" type="ORF">CSUI_010858</name>
</gene>
<keyword evidence="2" id="KW-0472">Membrane</keyword>
<feature type="compositionally biased region" description="Low complexity" evidence="1">
    <location>
        <begin position="158"/>
        <end position="167"/>
    </location>
</feature>
<feature type="compositionally biased region" description="Basic and acidic residues" evidence="1">
    <location>
        <begin position="168"/>
        <end position="178"/>
    </location>
</feature>
<feature type="transmembrane region" description="Helical" evidence="2">
    <location>
        <begin position="368"/>
        <end position="387"/>
    </location>
</feature>
<dbReference type="AlphaFoldDB" id="A0A2C6J8S4"/>
<dbReference type="GeneID" id="94434170"/>
<keyword evidence="2" id="KW-1133">Transmembrane helix</keyword>
<feature type="non-terminal residue" evidence="3">
    <location>
        <position position="1"/>
    </location>
</feature>
<proteinExistence type="predicted"/>
<evidence type="ECO:0000256" key="1">
    <source>
        <dbReference type="SAM" id="MobiDB-lite"/>
    </source>
</evidence>
<feature type="compositionally biased region" description="Basic and acidic residues" evidence="1">
    <location>
        <begin position="16"/>
        <end position="31"/>
    </location>
</feature>
<name>A0A2C6J8S4_9APIC</name>
<comment type="caution">
    <text evidence="3">The sequence shown here is derived from an EMBL/GenBank/DDBJ whole genome shotgun (WGS) entry which is preliminary data.</text>
</comment>
<evidence type="ECO:0000256" key="2">
    <source>
        <dbReference type="SAM" id="Phobius"/>
    </source>
</evidence>
<evidence type="ECO:0000313" key="3">
    <source>
        <dbReference type="EMBL" id="PHJ15331.1"/>
    </source>
</evidence>
<feature type="region of interest" description="Disordered" evidence="1">
    <location>
        <begin position="158"/>
        <end position="216"/>
    </location>
</feature>
<keyword evidence="4" id="KW-1185">Reference proteome</keyword>
<sequence length="412" mass="46415">AVSFHPSIKSSSSSEVNEKNKNEEGEKRDLSLSEQNSPHASHVEEARVGEDGRFLLRGLKPGVRYRVSVVLSPLSSSSLSPWEGITPRHREILVTSSKDISGVDFHLIPSPPSSSLSIERKKRLSLFLSFSYPLPSRDTGLFFSFSGVYVLLRCISTSDSPSTAAPSAKERGDVETKKSSSSSSERVREGEQKKKKLKKKKEERVPGDGETFFTGGDKDEEGVYSVRLEGLPFAVFSNLEEKEYELFLVHLSSSSSLSQKKIQLRHLSDAKVLYQTRIDLRGLTARRSDESHGRVDLLLPPFTLEKGRDFKTFLSSSGARDFSSSSSWSVDSSSPNEVPHRERRREEDEEEEEEEEAEKKERYSRISIIFYFLLLSGVALFIARQYVMNFGEGRAFWSVNSNGEDLKKRKVH</sequence>
<reference evidence="3 4" key="1">
    <citation type="journal article" date="2017" name="Int. J. Parasitol.">
        <title>The genome of the protozoan parasite Cystoisospora suis and a reverse vaccinology approach to identify vaccine candidates.</title>
        <authorList>
            <person name="Palmieri N."/>
            <person name="Shrestha A."/>
            <person name="Ruttkowski B."/>
            <person name="Beck T."/>
            <person name="Vogl C."/>
            <person name="Tomley F."/>
            <person name="Blake D.P."/>
            <person name="Joachim A."/>
        </authorList>
    </citation>
    <scope>NUCLEOTIDE SEQUENCE [LARGE SCALE GENOMIC DNA]</scope>
    <source>
        <strain evidence="3 4">Wien I</strain>
    </source>
</reference>
<feature type="region of interest" description="Disordered" evidence="1">
    <location>
        <begin position="1"/>
        <end position="44"/>
    </location>
</feature>
<keyword evidence="2" id="KW-0812">Transmembrane</keyword>
<dbReference type="Proteomes" id="UP000221165">
    <property type="component" value="Unassembled WGS sequence"/>
</dbReference>
<organism evidence="3 4">
    <name type="scientific">Cystoisospora suis</name>
    <dbReference type="NCBI Taxonomy" id="483139"/>
    <lineage>
        <taxon>Eukaryota</taxon>
        <taxon>Sar</taxon>
        <taxon>Alveolata</taxon>
        <taxon>Apicomplexa</taxon>
        <taxon>Conoidasida</taxon>
        <taxon>Coccidia</taxon>
        <taxon>Eucoccidiorida</taxon>
        <taxon>Eimeriorina</taxon>
        <taxon>Sarcocystidae</taxon>
        <taxon>Cystoisospora</taxon>
    </lineage>
</organism>